<accession>A0AAD8LGQ1</accession>
<protein>
    <submittedName>
        <fullName evidence="5">ATPase expression protein 3</fullName>
    </submittedName>
</protein>
<feature type="repeat" description="PPR" evidence="2">
    <location>
        <begin position="947"/>
        <end position="981"/>
    </location>
</feature>
<dbReference type="NCBIfam" id="TIGR00756">
    <property type="entry name" value="PPR"/>
    <property type="match status" value="6"/>
</dbReference>
<dbReference type="Pfam" id="PF13041">
    <property type="entry name" value="PPR_2"/>
    <property type="match status" value="1"/>
</dbReference>
<keyword evidence="1" id="KW-0677">Repeat</keyword>
<dbReference type="PANTHER" id="PTHR46862:SF5">
    <property type="entry name" value="OS02G0170000 PROTEIN"/>
    <property type="match status" value="1"/>
</dbReference>
<feature type="compositionally biased region" description="Basic and acidic residues" evidence="3">
    <location>
        <begin position="21"/>
        <end position="33"/>
    </location>
</feature>
<dbReference type="Pfam" id="PF13812">
    <property type="entry name" value="PPR_3"/>
    <property type="match status" value="1"/>
</dbReference>
<dbReference type="InterPro" id="IPR033443">
    <property type="entry name" value="PROP1-like_PPR_dom"/>
</dbReference>
<reference evidence="5" key="1">
    <citation type="submission" date="2023-08" db="EMBL/GenBank/DDBJ databases">
        <title>Draft sequence of the Babesia gibsoni genome.</title>
        <authorList>
            <person name="Yamagishi J.Y."/>
            <person name="Xuan X.X."/>
        </authorList>
    </citation>
    <scope>NUCLEOTIDE SEQUENCE</scope>
    <source>
        <strain evidence="5">Azabu</strain>
    </source>
</reference>
<feature type="repeat" description="PPR" evidence="2">
    <location>
        <begin position="664"/>
        <end position="698"/>
    </location>
</feature>
<dbReference type="PANTHER" id="PTHR46862">
    <property type="entry name" value="OS07G0661900 PROTEIN"/>
    <property type="match status" value="1"/>
</dbReference>
<sequence length="1075" mass="117908">MVKGTLEARTSSARRGCKASVAEDKSRILDGKKKPVSLQGSKDTDERIFTKLKNIFQGPSPGDEEDAYTDRSLNYTLHDPFYSFPNKLYDGSNTMQASTTLPSFEMGAGSGNSSIDAMGNMTYGDSLISFDQLAHALAADSVSFTDKEKSAANPETPLTHLALMDTAVVNDVLTPIGSAAVDGGCEFADRLGKLLERCMSDDGLARDELVTLCATEFNLTDSVLSPAVVTALLRFCLLKGQLYLAGQLLQIAWERGVKLPVGEQCEVILALCSDEAIGLVRSLLTKLPLPSTNSDEVMSLFVKGVINSIQDTKHDHLSSFVSILDDSNPNALDIRHASYLIEKFFDEVLEHGSSINNFENIALNLCRLEAFSKVNTECKVRTCAMLCLFPPDKTLEETIRLILSAENVQIAFLDHVSKYSPLDFVAVTTRLVSAHALGGLAFLCSLYLVNRICPTGASVLKICLAAQQSLTSVIPEKLRHPGFGDFEFLSCVGVNSLVKCLGPGLPMSLLSICASVSGAGKDMFSSLVDSCLLVEDHNAAEAVVKYMNEYYGHVPPALLSTTLTSHLIHGNFKRVLDYISKNNASGSSKERAHHSIYAPIAEFGLRVAISVCQFSVAGEFLQYCHADEKISSELSTLLQQLPSMIDTRNQVDEFVTLCESLNLDESTFAAILDCCLRLKNTKRLLRLVNRFRKMGLQPQLQTCGVIIKSLGCCGRIAECKEIWHELTVQRGHDPNEVTYGIMLDALVNNNQMEEAMKLFEGMKQKGNVKPNTIMYTTLIKGFSQNRQLGKAMSIYKEMVNEGVTRNTVTYNSIIDACARVGDMKSAAALLEEMMENKVEPDLITFSTIIKGYCVQSNMDQSFQLLSIMYQRGIKPDGILYNSLLEGCVKSGRLWLCEKLWEQMQLHGIAPSNFTLTILIKMYGRSGQLDKVFDLVARLPVEYGFSINAHVYTCLMSACIANGRYSTAIDVYKCMKDGGIKPDARTYETLLLAASKGNMFAEAADILRDIYNASGSGKGGSDSQGDNSMLRKIPSRIVENLFSKVQTAKVDAAVLSAYRVLSKRLQSLGMNIHFSS</sequence>
<evidence type="ECO:0000256" key="1">
    <source>
        <dbReference type="ARBA" id="ARBA00022737"/>
    </source>
</evidence>
<feature type="repeat" description="PPR" evidence="2">
    <location>
        <begin position="735"/>
        <end position="769"/>
    </location>
</feature>
<dbReference type="PROSITE" id="PS51375">
    <property type="entry name" value="PPR"/>
    <property type="match status" value="7"/>
</dbReference>
<feature type="repeat" description="PPR" evidence="2">
    <location>
        <begin position="806"/>
        <end position="840"/>
    </location>
</feature>
<feature type="repeat" description="PPR" evidence="2">
    <location>
        <begin position="841"/>
        <end position="875"/>
    </location>
</feature>
<dbReference type="AlphaFoldDB" id="A0AAD8LGQ1"/>
<organism evidence="5 6">
    <name type="scientific">Babesia gibsoni</name>
    <dbReference type="NCBI Taxonomy" id="33632"/>
    <lineage>
        <taxon>Eukaryota</taxon>
        <taxon>Sar</taxon>
        <taxon>Alveolata</taxon>
        <taxon>Apicomplexa</taxon>
        <taxon>Aconoidasida</taxon>
        <taxon>Piroplasmida</taxon>
        <taxon>Babesiidae</taxon>
        <taxon>Babesia</taxon>
    </lineage>
</organism>
<dbReference type="InterPro" id="IPR002885">
    <property type="entry name" value="PPR_rpt"/>
</dbReference>
<dbReference type="Pfam" id="PF01535">
    <property type="entry name" value="PPR"/>
    <property type="match status" value="1"/>
</dbReference>
<evidence type="ECO:0000313" key="5">
    <source>
        <dbReference type="EMBL" id="KAK1442310.1"/>
    </source>
</evidence>
<evidence type="ECO:0000256" key="3">
    <source>
        <dbReference type="SAM" id="MobiDB-lite"/>
    </source>
</evidence>
<feature type="region of interest" description="Disordered" evidence="3">
    <location>
        <begin position="1"/>
        <end position="43"/>
    </location>
</feature>
<dbReference type="InterPro" id="IPR011990">
    <property type="entry name" value="TPR-like_helical_dom_sf"/>
</dbReference>
<evidence type="ECO:0000259" key="4">
    <source>
        <dbReference type="Pfam" id="PF17177"/>
    </source>
</evidence>
<comment type="caution">
    <text evidence="5">The sequence shown here is derived from an EMBL/GenBank/DDBJ whole genome shotgun (WGS) entry which is preliminary data.</text>
</comment>
<name>A0AAD8LGQ1_BABGI</name>
<dbReference type="Pfam" id="PF17177">
    <property type="entry name" value="PPR_long"/>
    <property type="match status" value="1"/>
</dbReference>
<proteinExistence type="predicted"/>
<feature type="repeat" description="PPR" evidence="2">
    <location>
        <begin position="876"/>
        <end position="910"/>
    </location>
</feature>
<dbReference type="Gene3D" id="1.25.40.10">
    <property type="entry name" value="Tetratricopeptide repeat domain"/>
    <property type="match status" value="4"/>
</dbReference>
<dbReference type="EMBL" id="JAVEPI010000004">
    <property type="protein sequence ID" value="KAK1442310.1"/>
    <property type="molecule type" value="Genomic_DNA"/>
</dbReference>
<feature type="repeat" description="PPR" evidence="2">
    <location>
        <begin position="771"/>
        <end position="805"/>
    </location>
</feature>
<keyword evidence="6" id="KW-1185">Reference proteome</keyword>
<evidence type="ECO:0000313" key="6">
    <source>
        <dbReference type="Proteomes" id="UP001230268"/>
    </source>
</evidence>
<feature type="domain" description="PROP1-like PPR" evidence="4">
    <location>
        <begin position="738"/>
        <end position="892"/>
    </location>
</feature>
<gene>
    <name evidence="5" type="ORF">BgAZ_403400</name>
</gene>
<dbReference type="Proteomes" id="UP001230268">
    <property type="component" value="Unassembled WGS sequence"/>
</dbReference>
<evidence type="ECO:0000256" key="2">
    <source>
        <dbReference type="PROSITE-ProRule" id="PRU00708"/>
    </source>
</evidence>